<dbReference type="RefSeq" id="WP_117356573.1">
    <property type="nucleotide sequence ID" value="NZ_QURH01000116.1"/>
</dbReference>
<dbReference type="CDD" id="cd03467">
    <property type="entry name" value="Rieske"/>
    <property type="match status" value="1"/>
</dbReference>
<evidence type="ECO:0000256" key="10">
    <source>
        <dbReference type="SAM" id="MobiDB-lite"/>
    </source>
</evidence>
<evidence type="ECO:0000256" key="2">
    <source>
        <dbReference type="ARBA" id="ARBA00015816"/>
    </source>
</evidence>
<dbReference type="GO" id="GO:0004497">
    <property type="term" value="F:monooxygenase activity"/>
    <property type="evidence" value="ECO:0007669"/>
    <property type="project" value="UniProtKB-ARBA"/>
</dbReference>
<comment type="function">
    <text evidence="1">Iron-sulfur subunit of the cytochrome bc1 complex, an essential component of the respiratory electron transport chain required for ATP synthesis. The bc1 complex catalyzes the oxidation of menaquinol and the reduction of cytochrome c in the respiratory chain. The bc1 complex operates through a Q-cycle mechanism that couples electron transfer to generation of the proton gradient that drives ATP synthesis.</text>
</comment>
<organism evidence="12 13">
    <name type="scientific">Actinomadura logoneensis</name>
    <dbReference type="NCBI Taxonomy" id="2293572"/>
    <lineage>
        <taxon>Bacteria</taxon>
        <taxon>Bacillati</taxon>
        <taxon>Actinomycetota</taxon>
        <taxon>Actinomycetes</taxon>
        <taxon>Streptosporangiales</taxon>
        <taxon>Thermomonosporaceae</taxon>
        <taxon>Actinomadura</taxon>
    </lineage>
</organism>
<proteinExistence type="predicted"/>
<evidence type="ECO:0000256" key="9">
    <source>
        <dbReference type="ARBA" id="ARBA00034078"/>
    </source>
</evidence>
<feature type="region of interest" description="Disordered" evidence="10">
    <location>
        <begin position="46"/>
        <end position="71"/>
    </location>
</feature>
<dbReference type="GO" id="GO:0016705">
    <property type="term" value="F:oxidoreductase activity, acting on paired donors, with incorporation or reduction of molecular oxygen"/>
    <property type="evidence" value="ECO:0007669"/>
    <property type="project" value="UniProtKB-ARBA"/>
</dbReference>
<dbReference type="InterPro" id="IPR014349">
    <property type="entry name" value="Rieske_Fe-S_prot"/>
</dbReference>
<dbReference type="PROSITE" id="PS51296">
    <property type="entry name" value="RIESKE"/>
    <property type="match status" value="1"/>
</dbReference>
<dbReference type="PROSITE" id="PS51318">
    <property type="entry name" value="TAT"/>
    <property type="match status" value="1"/>
</dbReference>
<sequence length="169" mass="16502">MPQEPEETATLPPAPGRAPSGDLARRGLLLGAGAVGVAGLTAACGGGSGSDEAKPSSAPSSAPNDGGLVESSGGGVVLGSAADVPVGGGKVYKDRKIVVTQPKAGEYHAFTAVCTHRGCTVGAVVSGLITCPCHGSAFHIETGTVARPPAARALVEQAIKIADGKIILV</sequence>
<evidence type="ECO:0000256" key="7">
    <source>
        <dbReference type="ARBA" id="ARBA00023157"/>
    </source>
</evidence>
<keyword evidence="6" id="KW-0411">Iron-sulfur</keyword>
<comment type="cofactor">
    <cofactor evidence="9">
        <name>[2Fe-2S] cluster</name>
        <dbReference type="ChEBI" id="CHEBI:190135"/>
    </cofactor>
</comment>
<evidence type="ECO:0000313" key="12">
    <source>
        <dbReference type="EMBL" id="RFU42474.1"/>
    </source>
</evidence>
<dbReference type="InterPro" id="IPR005805">
    <property type="entry name" value="Rieske_Fe-S_prot_C"/>
</dbReference>
<protein>
    <recommendedName>
        <fullName evidence="2">Cytochrome bc1 complex Rieske iron-sulfur subunit</fullName>
    </recommendedName>
    <alternativeName>
        <fullName evidence="8">Cytochrome bc1 reductase complex subunit QcrA</fullName>
    </alternativeName>
</protein>
<reference evidence="12 13" key="1">
    <citation type="submission" date="2018-08" db="EMBL/GenBank/DDBJ databases">
        <title>Actinomadura jelena sp. nov., a novel Actinomycete isolated from soil in Chad.</title>
        <authorList>
            <person name="Shi L."/>
        </authorList>
    </citation>
    <scope>NUCLEOTIDE SEQUENCE [LARGE SCALE GENOMIC DNA]</scope>
    <source>
        <strain evidence="12 13">NEAU-G17</strain>
    </source>
</reference>
<dbReference type="InterPro" id="IPR006311">
    <property type="entry name" value="TAT_signal"/>
</dbReference>
<dbReference type="Gene3D" id="2.102.10.10">
    <property type="entry name" value="Rieske [2Fe-2S] iron-sulphur domain"/>
    <property type="match status" value="1"/>
</dbReference>
<accession>A0A372JRS8</accession>
<dbReference type="Proteomes" id="UP000261811">
    <property type="component" value="Unassembled WGS sequence"/>
</dbReference>
<dbReference type="PANTHER" id="PTHR10134">
    <property type="entry name" value="CYTOCHROME B-C1 COMPLEX SUBUNIT RIESKE, MITOCHONDRIAL"/>
    <property type="match status" value="1"/>
</dbReference>
<dbReference type="AlphaFoldDB" id="A0A372JRS8"/>
<dbReference type="GO" id="GO:0046872">
    <property type="term" value="F:metal ion binding"/>
    <property type="evidence" value="ECO:0007669"/>
    <property type="project" value="UniProtKB-KW"/>
</dbReference>
<evidence type="ECO:0000256" key="5">
    <source>
        <dbReference type="ARBA" id="ARBA00023004"/>
    </source>
</evidence>
<dbReference type="EMBL" id="QURH01000116">
    <property type="protein sequence ID" value="RFU42474.1"/>
    <property type="molecule type" value="Genomic_DNA"/>
</dbReference>
<evidence type="ECO:0000256" key="8">
    <source>
        <dbReference type="ARBA" id="ARBA00029586"/>
    </source>
</evidence>
<dbReference type="InterPro" id="IPR036922">
    <property type="entry name" value="Rieske_2Fe-2S_sf"/>
</dbReference>
<keyword evidence="13" id="KW-1185">Reference proteome</keyword>
<evidence type="ECO:0000256" key="4">
    <source>
        <dbReference type="ARBA" id="ARBA00022723"/>
    </source>
</evidence>
<comment type="caution">
    <text evidence="12">The sequence shown here is derived from an EMBL/GenBank/DDBJ whole genome shotgun (WGS) entry which is preliminary data.</text>
</comment>
<dbReference type="InterPro" id="IPR017941">
    <property type="entry name" value="Rieske_2Fe-2S"/>
</dbReference>
<feature type="region of interest" description="Disordered" evidence="10">
    <location>
        <begin position="1"/>
        <end position="23"/>
    </location>
</feature>
<dbReference type="SUPFAM" id="SSF50022">
    <property type="entry name" value="ISP domain"/>
    <property type="match status" value="1"/>
</dbReference>
<evidence type="ECO:0000256" key="3">
    <source>
        <dbReference type="ARBA" id="ARBA00022714"/>
    </source>
</evidence>
<dbReference type="Pfam" id="PF00355">
    <property type="entry name" value="Rieske"/>
    <property type="match status" value="1"/>
</dbReference>
<keyword evidence="5" id="KW-0408">Iron</keyword>
<evidence type="ECO:0000256" key="1">
    <source>
        <dbReference type="ARBA" id="ARBA00002494"/>
    </source>
</evidence>
<evidence type="ECO:0000259" key="11">
    <source>
        <dbReference type="PROSITE" id="PS51296"/>
    </source>
</evidence>
<feature type="domain" description="Rieske" evidence="11">
    <location>
        <begin position="76"/>
        <end position="168"/>
    </location>
</feature>
<dbReference type="GO" id="GO:0051537">
    <property type="term" value="F:2 iron, 2 sulfur cluster binding"/>
    <property type="evidence" value="ECO:0007669"/>
    <property type="project" value="UniProtKB-KW"/>
</dbReference>
<keyword evidence="7" id="KW-1015">Disulfide bond</keyword>
<gene>
    <name evidence="12" type="ORF">DZF91_06425</name>
</gene>
<feature type="compositionally biased region" description="Low complexity" evidence="10">
    <location>
        <begin position="55"/>
        <end position="71"/>
    </location>
</feature>
<dbReference type="PRINTS" id="PR00162">
    <property type="entry name" value="RIESKE"/>
</dbReference>
<evidence type="ECO:0000313" key="13">
    <source>
        <dbReference type="Proteomes" id="UP000261811"/>
    </source>
</evidence>
<name>A0A372JRS8_9ACTN</name>
<dbReference type="GO" id="GO:0016020">
    <property type="term" value="C:membrane"/>
    <property type="evidence" value="ECO:0007669"/>
    <property type="project" value="InterPro"/>
</dbReference>
<evidence type="ECO:0000256" key="6">
    <source>
        <dbReference type="ARBA" id="ARBA00023014"/>
    </source>
</evidence>
<keyword evidence="4" id="KW-0479">Metal-binding</keyword>
<dbReference type="OrthoDB" id="25106at2"/>
<keyword evidence="3" id="KW-0001">2Fe-2S</keyword>